<dbReference type="SUPFAM" id="SSF53756">
    <property type="entry name" value="UDP-Glycosyltransferase/glycogen phosphorylase"/>
    <property type="match status" value="1"/>
</dbReference>
<keyword evidence="3" id="KW-1185">Reference proteome</keyword>
<dbReference type="GO" id="GO:0047355">
    <property type="term" value="F:CDP-glycerol glycerophosphotransferase activity"/>
    <property type="evidence" value="ECO:0007669"/>
    <property type="project" value="InterPro"/>
</dbReference>
<evidence type="ECO:0000313" key="3">
    <source>
        <dbReference type="Proteomes" id="UP000530928"/>
    </source>
</evidence>
<keyword evidence="1" id="KW-0812">Transmembrane</keyword>
<sequence>MLITALWPQPVLFAAMLALSYLGELGQRRQPSALLSMIHLKRRVRPRLRELAALCLLIRTDEVAGWAAILMVVALWAAHWIWIAGIDQSVVLARRQAESPLIETRNLLPAAKKKDAAKPSRAVSAPKVVPETVLVAAATLCALTGLIEFLALAAAVHLVLAVVLTLRIRRNMRRVPVIDNESLMGSADERLAAYDPQAILYFSGSPASAYQVNMWLSTMEKMDARVVVLLRERKVLNELAPTSLPVVCIPDSVAMMNFTALRSAKVAFFPSNVGKNIHMLRSTKVKSVFIGHGDSDKEASFNPFSKVYDEIWVAGQAGRDRYLRADVGVQHAQIVEVGRPQLAAIQTDRRITTRPTVLYAPTWEGWSDDLHHTSIISMGPRLVRALVKLGVRVVYKPHPLTGNRNADAGTAHRKIVRILTEAGADHEIVTGPTPHLYDCFNAADVLISDISSVISDFIASGKPYAVTNVTAMPCADFRERYPSTAAAYLLTPELSELGEVVGACSRLDDPMAEERRRLRTYLLGSDSPDALTRFNDALNSLLHRESDDLLELSAR</sequence>
<proteinExistence type="predicted"/>
<evidence type="ECO:0000313" key="2">
    <source>
        <dbReference type="EMBL" id="MBA2897287.1"/>
    </source>
</evidence>
<dbReference type="RefSeq" id="WP_181615976.1">
    <property type="nucleotide sequence ID" value="NZ_BAABAM010000010.1"/>
</dbReference>
<keyword evidence="1" id="KW-0472">Membrane</keyword>
<dbReference type="InterPro" id="IPR007554">
    <property type="entry name" value="Glycerophosphate_synth"/>
</dbReference>
<dbReference type="AlphaFoldDB" id="A0A7W0CTX4"/>
<organism evidence="2 3">
    <name type="scientific">Nonomuraea soli</name>
    <dbReference type="NCBI Taxonomy" id="1032476"/>
    <lineage>
        <taxon>Bacteria</taxon>
        <taxon>Bacillati</taxon>
        <taxon>Actinomycetota</taxon>
        <taxon>Actinomycetes</taxon>
        <taxon>Streptosporangiales</taxon>
        <taxon>Streptosporangiaceae</taxon>
        <taxon>Nonomuraea</taxon>
    </lineage>
</organism>
<dbReference type="Pfam" id="PF04464">
    <property type="entry name" value="Glyphos_transf"/>
    <property type="match status" value="1"/>
</dbReference>
<name>A0A7W0CTX4_9ACTN</name>
<dbReference type="Gene3D" id="3.40.50.12580">
    <property type="match status" value="1"/>
</dbReference>
<feature type="transmembrane region" description="Helical" evidence="1">
    <location>
        <begin position="133"/>
        <end position="166"/>
    </location>
</feature>
<reference evidence="2 3" key="1">
    <citation type="submission" date="2020-07" db="EMBL/GenBank/DDBJ databases">
        <title>Genomic Encyclopedia of Type Strains, Phase IV (KMG-IV): sequencing the most valuable type-strain genomes for metagenomic binning, comparative biology and taxonomic classification.</title>
        <authorList>
            <person name="Goeker M."/>
        </authorList>
    </citation>
    <scope>NUCLEOTIDE SEQUENCE [LARGE SCALE GENOMIC DNA]</scope>
    <source>
        <strain evidence="2 3">DSM 45533</strain>
    </source>
</reference>
<accession>A0A7W0CTX4</accession>
<dbReference type="InterPro" id="IPR043148">
    <property type="entry name" value="TagF_C"/>
</dbReference>
<keyword evidence="1" id="KW-1133">Transmembrane helix</keyword>
<dbReference type="EMBL" id="JACDUR010000010">
    <property type="protein sequence ID" value="MBA2897287.1"/>
    <property type="molecule type" value="Genomic_DNA"/>
</dbReference>
<comment type="caution">
    <text evidence="2">The sequence shown here is derived from an EMBL/GenBank/DDBJ whole genome shotgun (WGS) entry which is preliminary data.</text>
</comment>
<evidence type="ECO:0008006" key="4">
    <source>
        <dbReference type="Google" id="ProtNLM"/>
    </source>
</evidence>
<dbReference type="GO" id="GO:0016020">
    <property type="term" value="C:membrane"/>
    <property type="evidence" value="ECO:0007669"/>
    <property type="project" value="InterPro"/>
</dbReference>
<evidence type="ECO:0000256" key="1">
    <source>
        <dbReference type="SAM" id="Phobius"/>
    </source>
</evidence>
<dbReference type="Proteomes" id="UP000530928">
    <property type="component" value="Unassembled WGS sequence"/>
</dbReference>
<gene>
    <name evidence="2" type="ORF">HNR30_008683</name>
</gene>
<protein>
    <recommendedName>
        <fullName evidence="4">CDP-glycerol glycerophosphotransferase</fullName>
    </recommendedName>
</protein>
<feature type="transmembrane region" description="Helical" evidence="1">
    <location>
        <begin position="63"/>
        <end position="83"/>
    </location>
</feature>